<dbReference type="Proteomes" id="UP000039865">
    <property type="component" value="Unassembled WGS sequence"/>
</dbReference>
<accession>A0A077ZQC7</accession>
<comment type="function">
    <text evidence="5">Adds a myristoyl group to the N-terminal glycine residue of certain cellular proteins.</text>
</comment>
<evidence type="ECO:0000256" key="4">
    <source>
        <dbReference type="ARBA" id="ARBA00023315"/>
    </source>
</evidence>
<evidence type="ECO:0000256" key="1">
    <source>
        <dbReference type="ARBA" id="ARBA00009469"/>
    </source>
</evidence>
<sequence>MMGQEKLSFHERKQIEKLKQLYSKHDFWDTQPVLTTAKQRGQELKEGEIVHKQIKDISNEPLPLPAGFEWSSIDLADEKQATEVYELLRENYVEDSENTFRFDYPIDFIRWALLVPGYKVDWFVGVRVSKTQKLFAFISGIPIKTRVKDKTVKMAEINFLCVHKKLRTKRLAPVLIKEITRRVNLTNVWQALYTAGVVIPTPITTATYWHRSLNVKKLIDVGFNQLPSGMPMARYQKMQKVPKMSEVYLIGEVRPLVQKDIAQVYKLLVTYLEKYQLKLRFSEQEVSHMLLPRDGVIYSYVVENPEKKQITDFVSFYRLPSSVLKKVGHNHDHINVAYSYYNVNTDNSLLELMRFAIVKAKEVGFDVFNALDIQDNHEFLTELKFSQGDGYLHYYLYNWHLSQDLGSSDVGIVLV</sequence>
<keyword evidence="4 5" id="KW-0012">Acyltransferase</keyword>
<dbReference type="PIRSF" id="PIRSF015892">
    <property type="entry name" value="N-myristl_transf"/>
    <property type="match status" value="1"/>
</dbReference>
<feature type="domain" description="Glycylpeptide N-tetradecanoyltransferase C-terminal" evidence="8">
    <location>
        <begin position="220"/>
        <end position="403"/>
    </location>
</feature>
<dbReference type="InterPro" id="IPR022678">
    <property type="entry name" value="NMT_CS"/>
</dbReference>
<dbReference type="Pfam" id="PF02799">
    <property type="entry name" value="NMT_C"/>
    <property type="match status" value="1"/>
</dbReference>
<evidence type="ECO:0000256" key="3">
    <source>
        <dbReference type="ARBA" id="ARBA00022679"/>
    </source>
</evidence>
<dbReference type="Gene3D" id="3.40.630.170">
    <property type="match status" value="1"/>
</dbReference>
<evidence type="ECO:0000256" key="6">
    <source>
        <dbReference type="RuleBase" id="RU004178"/>
    </source>
</evidence>
<keyword evidence="10" id="KW-1185">Reference proteome</keyword>
<organism evidence="9 10">
    <name type="scientific">Stylonychia lemnae</name>
    <name type="common">Ciliate</name>
    <dbReference type="NCBI Taxonomy" id="5949"/>
    <lineage>
        <taxon>Eukaryota</taxon>
        <taxon>Sar</taxon>
        <taxon>Alveolata</taxon>
        <taxon>Ciliophora</taxon>
        <taxon>Intramacronucleata</taxon>
        <taxon>Spirotrichea</taxon>
        <taxon>Stichotrichia</taxon>
        <taxon>Sporadotrichida</taxon>
        <taxon>Oxytrichidae</taxon>
        <taxon>Stylonychinae</taxon>
        <taxon>Stylonychia</taxon>
    </lineage>
</organism>
<dbReference type="EC" id="2.3.1.97" evidence="2 5"/>
<evidence type="ECO:0000313" key="10">
    <source>
        <dbReference type="Proteomes" id="UP000039865"/>
    </source>
</evidence>
<evidence type="ECO:0000256" key="5">
    <source>
        <dbReference type="RuleBase" id="RU000586"/>
    </source>
</evidence>
<feature type="domain" description="Glycylpeptide N-tetradecanoyltransferase N-terminal" evidence="7">
    <location>
        <begin position="52"/>
        <end position="205"/>
    </location>
</feature>
<dbReference type="Pfam" id="PF01233">
    <property type="entry name" value="NMT"/>
    <property type="match status" value="1"/>
</dbReference>
<dbReference type="PANTHER" id="PTHR11377:SF5">
    <property type="entry name" value="GLYCYLPEPTIDE N-TETRADECANOYLTRANSFERASE"/>
    <property type="match status" value="1"/>
</dbReference>
<keyword evidence="3 5" id="KW-0808">Transferase</keyword>
<dbReference type="PROSITE" id="PS00975">
    <property type="entry name" value="NMT_1"/>
    <property type="match status" value="1"/>
</dbReference>
<dbReference type="EMBL" id="CCKQ01000524">
    <property type="protein sequence ID" value="CDW71605.1"/>
    <property type="molecule type" value="Genomic_DNA"/>
</dbReference>
<dbReference type="SUPFAM" id="SSF55729">
    <property type="entry name" value="Acyl-CoA N-acyltransferases (Nat)"/>
    <property type="match status" value="2"/>
</dbReference>
<dbReference type="InterPro" id="IPR022676">
    <property type="entry name" value="NMT_N"/>
</dbReference>
<evidence type="ECO:0000259" key="7">
    <source>
        <dbReference type="Pfam" id="PF01233"/>
    </source>
</evidence>
<dbReference type="FunFam" id="3.40.630.170:FF:000003">
    <property type="entry name" value="Glycylpeptide N-tetradecanoyltransferase"/>
    <property type="match status" value="1"/>
</dbReference>
<comment type="similarity">
    <text evidence="1 6">Belongs to the NMT family.</text>
</comment>
<dbReference type="OrthoDB" id="60315at2759"/>
<dbReference type="GO" id="GO:0005737">
    <property type="term" value="C:cytoplasm"/>
    <property type="evidence" value="ECO:0007669"/>
    <property type="project" value="TreeGrafter"/>
</dbReference>
<dbReference type="PANTHER" id="PTHR11377">
    <property type="entry name" value="N-MYRISTOYL TRANSFERASE"/>
    <property type="match status" value="1"/>
</dbReference>
<proteinExistence type="inferred from homology"/>
<gene>
    <name evidence="9" type="primary">Contig8632.g9209</name>
    <name evidence="9" type="ORF">STYLEM_552</name>
</gene>
<dbReference type="InParanoid" id="A0A077ZQC7"/>
<evidence type="ECO:0000259" key="8">
    <source>
        <dbReference type="Pfam" id="PF02799"/>
    </source>
</evidence>
<dbReference type="OMA" id="LHIENEQ"/>
<evidence type="ECO:0000256" key="2">
    <source>
        <dbReference type="ARBA" id="ARBA00012923"/>
    </source>
</evidence>
<protein>
    <recommendedName>
        <fullName evidence="2 5">Glycylpeptide N-tetradecanoyltransferase</fullName>
        <ecNumber evidence="2 5">2.3.1.97</ecNumber>
    </recommendedName>
</protein>
<comment type="catalytic activity">
    <reaction evidence="5">
        <text>N-terminal glycyl-[protein] + tetradecanoyl-CoA = N-tetradecanoylglycyl-[protein] + CoA + H(+)</text>
        <dbReference type="Rhea" id="RHEA:15521"/>
        <dbReference type="Rhea" id="RHEA-COMP:12666"/>
        <dbReference type="Rhea" id="RHEA-COMP:12667"/>
        <dbReference type="ChEBI" id="CHEBI:15378"/>
        <dbReference type="ChEBI" id="CHEBI:57287"/>
        <dbReference type="ChEBI" id="CHEBI:57385"/>
        <dbReference type="ChEBI" id="CHEBI:64723"/>
        <dbReference type="ChEBI" id="CHEBI:133050"/>
        <dbReference type="EC" id="2.3.1.97"/>
    </reaction>
</comment>
<dbReference type="GO" id="GO:0004379">
    <property type="term" value="F:glycylpeptide N-tetradecanoyltransferase activity"/>
    <property type="evidence" value="ECO:0007669"/>
    <property type="project" value="UniProtKB-EC"/>
</dbReference>
<name>A0A077ZQC7_STYLE</name>
<reference evidence="9 10" key="1">
    <citation type="submission" date="2014-06" db="EMBL/GenBank/DDBJ databases">
        <authorList>
            <person name="Swart Estienne"/>
        </authorList>
    </citation>
    <scope>NUCLEOTIDE SEQUENCE [LARGE SCALE GENOMIC DNA]</scope>
    <source>
        <strain evidence="9 10">130c</strain>
    </source>
</reference>
<dbReference type="InterPro" id="IPR016181">
    <property type="entry name" value="Acyl_CoA_acyltransferase"/>
</dbReference>
<dbReference type="InterPro" id="IPR022677">
    <property type="entry name" value="NMT_C"/>
</dbReference>
<evidence type="ECO:0000313" key="9">
    <source>
        <dbReference type="EMBL" id="CDW71605.1"/>
    </source>
</evidence>
<dbReference type="InterPro" id="IPR000903">
    <property type="entry name" value="NMT"/>
</dbReference>
<dbReference type="AlphaFoldDB" id="A0A077ZQC7"/>